<sequence length="289" mass="32966">MHEAERARHLLDSLSRYAAEGTFDEFLIVMRPDEVDAGREAFENRTGLNVRIVDETELVPEIAGDEKLSGWSKQQIIKLAGAARLDADFVLTFDADVLCVHPLSKDILLPGGKALIDPSATHRPWWWSASARKLGVGRPGNEETIGVTPVLMSTEICRRALERLATRARNADWYEYLVRPLRQGAPHVYLPRQRYLFRWSEYTLYFLTAREDGLLDRYHVRAGTPERPMHLLSRKSIWHATDLDTMRERLRHPDPDSLFLVVQSNMLLPYDVVREELAAAGLIEPAKGD</sequence>
<dbReference type="Pfam" id="PF20102">
    <property type="entry name" value="DUF6492"/>
    <property type="match status" value="1"/>
</dbReference>
<dbReference type="Proteomes" id="UP000541109">
    <property type="component" value="Unassembled WGS sequence"/>
</dbReference>
<proteinExistence type="predicted"/>
<comment type="caution">
    <text evidence="1">The sequence shown here is derived from an EMBL/GenBank/DDBJ whole genome shotgun (WGS) entry which is preliminary data.</text>
</comment>
<reference evidence="1 2" key="1">
    <citation type="submission" date="2020-07" db="EMBL/GenBank/DDBJ databases">
        <title>Stappia sp., F7233, whole genome shotgun sequencing project.</title>
        <authorList>
            <person name="Jiang S."/>
            <person name="Liu Z.W."/>
            <person name="Du Z.J."/>
        </authorList>
    </citation>
    <scope>NUCLEOTIDE SEQUENCE [LARGE SCALE GENOMIC DNA]</scope>
    <source>
        <strain evidence="1 2">F7233</strain>
    </source>
</reference>
<dbReference type="EMBL" id="JACFXV010000043">
    <property type="protein sequence ID" value="MBA5776419.1"/>
    <property type="molecule type" value="Genomic_DNA"/>
</dbReference>
<evidence type="ECO:0008006" key="3">
    <source>
        <dbReference type="Google" id="ProtNLM"/>
    </source>
</evidence>
<dbReference type="InterPro" id="IPR045499">
    <property type="entry name" value="DUF6492"/>
</dbReference>
<evidence type="ECO:0000313" key="1">
    <source>
        <dbReference type="EMBL" id="MBA5776419.1"/>
    </source>
</evidence>
<organism evidence="1 2">
    <name type="scientific">Stappia albiluteola</name>
    <dbReference type="NCBI Taxonomy" id="2758565"/>
    <lineage>
        <taxon>Bacteria</taxon>
        <taxon>Pseudomonadati</taxon>
        <taxon>Pseudomonadota</taxon>
        <taxon>Alphaproteobacteria</taxon>
        <taxon>Hyphomicrobiales</taxon>
        <taxon>Stappiaceae</taxon>
        <taxon>Stappia</taxon>
    </lineage>
</organism>
<gene>
    <name evidence="1" type="ORF">H2509_04675</name>
</gene>
<dbReference type="AlphaFoldDB" id="A0A839ACN0"/>
<accession>A0A839ACN0</accession>
<evidence type="ECO:0000313" key="2">
    <source>
        <dbReference type="Proteomes" id="UP000541109"/>
    </source>
</evidence>
<protein>
    <recommendedName>
        <fullName evidence="3">Nucleotide-diphospho-sugar transferase</fullName>
    </recommendedName>
</protein>
<name>A0A839ACN0_9HYPH</name>
<keyword evidence="2" id="KW-1185">Reference proteome</keyword>